<feature type="non-terminal residue" evidence="2">
    <location>
        <position position="1"/>
    </location>
</feature>
<feature type="region of interest" description="Disordered" evidence="1">
    <location>
        <begin position="1"/>
        <end position="120"/>
    </location>
</feature>
<feature type="compositionally biased region" description="Polar residues" evidence="1">
    <location>
        <begin position="99"/>
        <end position="120"/>
    </location>
</feature>
<reference evidence="2" key="1">
    <citation type="submission" date="2017-07" db="EMBL/GenBank/DDBJ databases">
        <title>Taro Niue Genome Assembly and Annotation.</title>
        <authorList>
            <person name="Atibalentja N."/>
            <person name="Keating K."/>
            <person name="Fields C.J."/>
        </authorList>
    </citation>
    <scope>NUCLEOTIDE SEQUENCE</scope>
    <source>
        <strain evidence="2">Niue_2</strain>
        <tissue evidence="2">Leaf</tissue>
    </source>
</reference>
<proteinExistence type="predicted"/>
<keyword evidence="3" id="KW-1185">Reference proteome</keyword>
<gene>
    <name evidence="2" type="ORF">Taro_044452</name>
</gene>
<dbReference type="EMBL" id="NMUH01005011">
    <property type="protein sequence ID" value="MQM11545.1"/>
    <property type="molecule type" value="Genomic_DNA"/>
</dbReference>
<feature type="compositionally biased region" description="Polar residues" evidence="1">
    <location>
        <begin position="60"/>
        <end position="78"/>
    </location>
</feature>
<evidence type="ECO:0000256" key="1">
    <source>
        <dbReference type="SAM" id="MobiDB-lite"/>
    </source>
</evidence>
<dbReference type="Proteomes" id="UP000652761">
    <property type="component" value="Unassembled WGS sequence"/>
</dbReference>
<evidence type="ECO:0000313" key="3">
    <source>
        <dbReference type="Proteomes" id="UP000652761"/>
    </source>
</evidence>
<accession>A0A843X2R9</accession>
<comment type="caution">
    <text evidence="2">The sequence shown here is derived from an EMBL/GenBank/DDBJ whole genome shotgun (WGS) entry which is preliminary data.</text>
</comment>
<organism evidence="2 3">
    <name type="scientific">Colocasia esculenta</name>
    <name type="common">Wild taro</name>
    <name type="synonym">Arum esculentum</name>
    <dbReference type="NCBI Taxonomy" id="4460"/>
    <lineage>
        <taxon>Eukaryota</taxon>
        <taxon>Viridiplantae</taxon>
        <taxon>Streptophyta</taxon>
        <taxon>Embryophyta</taxon>
        <taxon>Tracheophyta</taxon>
        <taxon>Spermatophyta</taxon>
        <taxon>Magnoliopsida</taxon>
        <taxon>Liliopsida</taxon>
        <taxon>Araceae</taxon>
        <taxon>Aroideae</taxon>
        <taxon>Colocasieae</taxon>
        <taxon>Colocasia</taxon>
    </lineage>
</organism>
<evidence type="ECO:0000313" key="2">
    <source>
        <dbReference type="EMBL" id="MQM11545.1"/>
    </source>
</evidence>
<name>A0A843X2R9_COLES</name>
<protein>
    <submittedName>
        <fullName evidence="2">Uncharacterized protein</fullName>
    </submittedName>
</protein>
<feature type="compositionally biased region" description="Polar residues" evidence="1">
    <location>
        <begin position="34"/>
        <end position="51"/>
    </location>
</feature>
<dbReference type="AlphaFoldDB" id="A0A843X2R9"/>
<sequence>REHRRNRTAEATHASPGRTSTRTTKAPFWENSPERTSQTNNAPQTLRQHSNSRNEHETNTEQPSDAPQPRGQCNSNQKRAQHSSEETSLLPEPTEKNSRSTSLEPTASQQQANNNHIQVS</sequence>